<keyword evidence="1" id="KW-0472">Membrane</keyword>
<sequence length="267" mass="28269">MKRRASDAPAARGPAETAFVSVGRSYVLRGRAIVVVCCAAFALLATGPEQLPATATAAVAAVVWTVLHLRWWERGMAPRTVACADVAFLAALCLTQGATVPAAQEEHGHAWVLVAVSVAIVAYQFTHPPLVGAAAALLLAGADLLGVMLGRPDTWMAAVPQILWLLVQAAMGCALYQLVLRRCRAEDRALAAAAQARRRHKLSRERRRAEEEYLAVLHDTCSATLLMAAAPAGPPAAVLRAQATRDVGRLEALRAAGEEVAAEYEKA</sequence>
<evidence type="ECO:0000313" key="2">
    <source>
        <dbReference type="EMBL" id="NJQ07031.1"/>
    </source>
</evidence>
<dbReference type="Proteomes" id="UP000578686">
    <property type="component" value="Unassembled WGS sequence"/>
</dbReference>
<keyword evidence="1" id="KW-0812">Transmembrane</keyword>
<evidence type="ECO:0008006" key="4">
    <source>
        <dbReference type="Google" id="ProtNLM"/>
    </source>
</evidence>
<feature type="transmembrane region" description="Helical" evidence="1">
    <location>
        <begin position="130"/>
        <end position="150"/>
    </location>
</feature>
<feature type="transmembrane region" description="Helical" evidence="1">
    <location>
        <begin position="51"/>
        <end position="69"/>
    </location>
</feature>
<feature type="non-terminal residue" evidence="2">
    <location>
        <position position="267"/>
    </location>
</feature>
<evidence type="ECO:0000313" key="3">
    <source>
        <dbReference type="Proteomes" id="UP000578686"/>
    </source>
</evidence>
<dbReference type="AlphaFoldDB" id="A0A7X6HZW5"/>
<proteinExistence type="predicted"/>
<accession>A0A7X6HZW5</accession>
<comment type="caution">
    <text evidence="2">The sequence shown here is derived from an EMBL/GenBank/DDBJ whole genome shotgun (WGS) entry which is preliminary data.</text>
</comment>
<organism evidence="2 3">
    <name type="scientific">Streptomyces lonarensis</name>
    <dbReference type="NCBI Taxonomy" id="700599"/>
    <lineage>
        <taxon>Bacteria</taxon>
        <taxon>Bacillati</taxon>
        <taxon>Actinomycetota</taxon>
        <taxon>Actinomycetes</taxon>
        <taxon>Kitasatosporales</taxon>
        <taxon>Streptomycetaceae</taxon>
        <taxon>Streptomyces</taxon>
    </lineage>
</organism>
<gene>
    <name evidence="2" type="ORF">HCN56_15940</name>
</gene>
<keyword evidence="1" id="KW-1133">Transmembrane helix</keyword>
<evidence type="ECO:0000256" key="1">
    <source>
        <dbReference type="SAM" id="Phobius"/>
    </source>
</evidence>
<protein>
    <recommendedName>
        <fullName evidence="4">Histidine kinase</fullName>
    </recommendedName>
</protein>
<dbReference type="EMBL" id="JAAVJD010000125">
    <property type="protein sequence ID" value="NJQ07031.1"/>
    <property type="molecule type" value="Genomic_DNA"/>
</dbReference>
<feature type="transmembrane region" description="Helical" evidence="1">
    <location>
        <begin position="162"/>
        <end position="180"/>
    </location>
</feature>
<reference evidence="2 3" key="1">
    <citation type="submission" date="2020-03" db="EMBL/GenBank/DDBJ databases">
        <title>Draft genome of Streptomyces sp. ventii, isolated from the Axial Seamount in the Pacific Ocean, and resequencing of the two type strains Streptomyces lonarensis strain NCL 716 and Streptomyces bohaiensis strain 11A07.</title>
        <authorList>
            <person name="Loughran R.M."/>
            <person name="Pfannmuller K.M."/>
            <person name="Wasson B.J."/>
            <person name="Deadmond M.C."/>
            <person name="Paddock B.E."/>
            <person name="Koyack M.J."/>
            <person name="Gallegos D.A."/>
            <person name="Mitchell E.A."/>
            <person name="Ushijima B."/>
            <person name="Saw J.H."/>
            <person name="Mcphail K.L."/>
            <person name="Videau P."/>
        </authorList>
    </citation>
    <scope>NUCLEOTIDE SEQUENCE [LARGE SCALE GENOMIC DNA]</scope>
    <source>
        <strain evidence="2 3">NCL716</strain>
    </source>
</reference>
<name>A0A7X6HZW5_9ACTN</name>
<feature type="transmembrane region" description="Helical" evidence="1">
    <location>
        <begin position="26"/>
        <end position="45"/>
    </location>
</feature>
<keyword evidence="3" id="KW-1185">Reference proteome</keyword>